<evidence type="ECO:0000256" key="1">
    <source>
        <dbReference type="SAM" id="Phobius"/>
    </source>
</evidence>
<dbReference type="RefSeq" id="WP_188763900.1">
    <property type="nucleotide sequence ID" value="NZ_BMKK01000001.1"/>
</dbReference>
<keyword evidence="1" id="KW-1133">Transmembrane helix</keyword>
<comment type="caution">
    <text evidence="2">The sequence shown here is derived from an EMBL/GenBank/DDBJ whole genome shotgun (WGS) entry which is preliminary data.</text>
</comment>
<feature type="transmembrane region" description="Helical" evidence="1">
    <location>
        <begin position="58"/>
        <end position="76"/>
    </location>
</feature>
<accession>A0A916YF11</accession>
<keyword evidence="1" id="KW-0472">Membrane</keyword>
<evidence type="ECO:0000313" key="3">
    <source>
        <dbReference type="Proteomes" id="UP000609064"/>
    </source>
</evidence>
<keyword evidence="3" id="KW-1185">Reference proteome</keyword>
<gene>
    <name evidence="2" type="ORF">GCM10011514_02850</name>
</gene>
<name>A0A916YF11_9BACT</name>
<keyword evidence="1" id="KW-0812">Transmembrane</keyword>
<dbReference type="Proteomes" id="UP000609064">
    <property type="component" value="Unassembled WGS sequence"/>
</dbReference>
<dbReference type="AlphaFoldDB" id="A0A916YF11"/>
<dbReference type="EMBL" id="BMKK01000001">
    <property type="protein sequence ID" value="GGD42314.1"/>
    <property type="molecule type" value="Genomic_DNA"/>
</dbReference>
<organism evidence="2 3">
    <name type="scientific">Emticicia aquatilis</name>
    <dbReference type="NCBI Taxonomy" id="1537369"/>
    <lineage>
        <taxon>Bacteria</taxon>
        <taxon>Pseudomonadati</taxon>
        <taxon>Bacteroidota</taxon>
        <taxon>Cytophagia</taxon>
        <taxon>Cytophagales</taxon>
        <taxon>Leadbetterellaceae</taxon>
        <taxon>Emticicia</taxon>
    </lineage>
</organism>
<evidence type="ECO:0008006" key="4">
    <source>
        <dbReference type="Google" id="ProtNLM"/>
    </source>
</evidence>
<protein>
    <recommendedName>
        <fullName evidence="4">DUF3619 family protein</fullName>
    </recommendedName>
</protein>
<reference evidence="2" key="2">
    <citation type="submission" date="2020-09" db="EMBL/GenBank/DDBJ databases">
        <authorList>
            <person name="Sun Q."/>
            <person name="Zhou Y."/>
        </authorList>
    </citation>
    <scope>NUCLEOTIDE SEQUENCE</scope>
    <source>
        <strain evidence="2">CGMCC 1.15958</strain>
    </source>
</reference>
<reference evidence="2" key="1">
    <citation type="journal article" date="2014" name="Int. J. Syst. Evol. Microbiol.">
        <title>Complete genome sequence of Corynebacterium casei LMG S-19264T (=DSM 44701T), isolated from a smear-ripened cheese.</title>
        <authorList>
            <consortium name="US DOE Joint Genome Institute (JGI-PGF)"/>
            <person name="Walter F."/>
            <person name="Albersmeier A."/>
            <person name="Kalinowski J."/>
            <person name="Ruckert C."/>
        </authorList>
    </citation>
    <scope>NUCLEOTIDE SEQUENCE</scope>
    <source>
        <strain evidence="2">CGMCC 1.15958</strain>
    </source>
</reference>
<evidence type="ECO:0000313" key="2">
    <source>
        <dbReference type="EMBL" id="GGD42314.1"/>
    </source>
</evidence>
<proteinExistence type="predicted"/>
<sequence>MKNQEEIERQIDETLDALAGIERAEPRPFFQTRLEARMDIPRMQQRYAPLPKFMVRPAFVWSFLALVVLLNVGVVIRYSQKTVSEPQDASTFAKEYGLGAFDTNL</sequence>